<keyword evidence="3" id="KW-0228">DNA excision</keyword>
<keyword evidence="1" id="KW-0963">Cytoplasm</keyword>
<dbReference type="Pfam" id="PF02151">
    <property type="entry name" value="UVR"/>
    <property type="match status" value="1"/>
</dbReference>
<gene>
    <name evidence="9" type="ORF">MNBD_BACTEROID06-1473</name>
</gene>
<accession>A0A3B0UMB8</accession>
<dbReference type="Pfam" id="PF01541">
    <property type="entry name" value="GIY-YIG"/>
    <property type="match status" value="1"/>
</dbReference>
<dbReference type="EMBL" id="UOES01000001">
    <property type="protein sequence ID" value="VAW25689.1"/>
    <property type="molecule type" value="Genomic_DNA"/>
</dbReference>
<dbReference type="PANTHER" id="PTHR30562">
    <property type="entry name" value="UVRC/OXIDOREDUCTASE"/>
    <property type="match status" value="1"/>
</dbReference>
<keyword evidence="6" id="KW-0742">SOS response</keyword>
<name>A0A3B0UMB8_9ZZZZ</name>
<dbReference type="SMART" id="SM00465">
    <property type="entry name" value="GIYc"/>
    <property type="match status" value="1"/>
</dbReference>
<evidence type="ECO:0000256" key="1">
    <source>
        <dbReference type="ARBA" id="ARBA00022490"/>
    </source>
</evidence>
<dbReference type="SUPFAM" id="SSF82771">
    <property type="entry name" value="GIY-YIG endonuclease"/>
    <property type="match status" value="1"/>
</dbReference>
<dbReference type="InterPro" id="IPR035901">
    <property type="entry name" value="GIY-YIG_endonuc_sf"/>
</dbReference>
<sequence length="598" mass="67985">MPDRQKLVAGVPHNPGVYKYYNKLNTLIYVGKAKDLRKRVASYFNKSANHNRKTQKLVSEITSLDYVITNTEFDALLLENNLIKENQPKYNILLKDDKSFPYICVTHQRFPRIYSLRNIDNAKGDFYGPYISVVKMRSVLDLVNKIYSLRTCKYSLTEQNINNGKYKICLEYHIGNCKGPCENLQTENDYDKNLKQAILILKGNIAAPRKFLEDKMHFYASNLEFEKAEEYKVKLNQLNTFYNKSIIVNPKLHSLYVITLISTDKRGYLNFMKVSNGAITQSKSLEVKKQLDESDTHIILSAIPQLIHNIDTTTPMKILSNIEILEAPDPLFIEKPKIGDKKKLVDMCLKNALFLKRNSEQKSDVTNKSDKTLELLQKALNLTELPTHIECFDNSNIQGTHPVASMVCFKNGKPAKKEYRKFNIKTVTGSDDFASMTEVVSRRYKRLQEEGKSLPNLILIDGGKGQLSASVKALKTTGTYGKIAIIGIAKRLEEIYLPGDNLPIHISKKSPALKLLQQLRDEAHRFAITFHRSKRSKDQIKSFLDNIAGIGEKTKTLLLKTYSSPSKIKSVSLKELQTLIGKHKAIILAESIKKASSN</sequence>
<dbReference type="InterPro" id="IPR000305">
    <property type="entry name" value="GIY-YIG_endonuc"/>
</dbReference>
<dbReference type="InterPro" id="IPR001943">
    <property type="entry name" value="UVR_dom"/>
</dbReference>
<dbReference type="InterPro" id="IPR038476">
    <property type="entry name" value="UvrC_RNase_H_dom_sf"/>
</dbReference>
<dbReference type="FunFam" id="3.30.420.340:FF:000001">
    <property type="entry name" value="UvrABC system protein C"/>
    <property type="match status" value="1"/>
</dbReference>
<dbReference type="Gene3D" id="3.40.1440.10">
    <property type="entry name" value="GIY-YIG endonuclease"/>
    <property type="match status" value="1"/>
</dbReference>
<proteinExistence type="inferred from homology"/>
<dbReference type="InterPro" id="IPR050066">
    <property type="entry name" value="UvrABC_protein_C"/>
</dbReference>
<dbReference type="Gene3D" id="1.10.150.20">
    <property type="entry name" value="5' to 3' exonuclease, C-terminal subdomain"/>
    <property type="match status" value="1"/>
</dbReference>
<dbReference type="HAMAP" id="MF_00203">
    <property type="entry name" value="UvrC"/>
    <property type="match status" value="1"/>
</dbReference>
<reference evidence="9" key="1">
    <citation type="submission" date="2018-06" db="EMBL/GenBank/DDBJ databases">
        <authorList>
            <person name="Zhirakovskaya E."/>
        </authorList>
    </citation>
    <scope>NUCLEOTIDE SEQUENCE</scope>
</reference>
<evidence type="ECO:0000259" key="8">
    <source>
        <dbReference type="PROSITE" id="PS50165"/>
    </source>
</evidence>
<evidence type="ECO:0000313" key="9">
    <source>
        <dbReference type="EMBL" id="VAW25689.1"/>
    </source>
</evidence>
<evidence type="ECO:0000259" key="7">
    <source>
        <dbReference type="PROSITE" id="PS50164"/>
    </source>
</evidence>
<keyword evidence="2" id="KW-0227">DNA damage</keyword>
<evidence type="ECO:0000256" key="3">
    <source>
        <dbReference type="ARBA" id="ARBA00022769"/>
    </source>
</evidence>
<dbReference type="InterPro" id="IPR036876">
    <property type="entry name" value="UVR_dom_sf"/>
</dbReference>
<dbReference type="InterPro" id="IPR010994">
    <property type="entry name" value="RuvA_2-like"/>
</dbReference>
<dbReference type="AlphaFoldDB" id="A0A3B0UMB8"/>
<evidence type="ECO:0000256" key="2">
    <source>
        <dbReference type="ARBA" id="ARBA00022763"/>
    </source>
</evidence>
<dbReference type="CDD" id="cd10434">
    <property type="entry name" value="GIY-YIG_UvrC_Cho"/>
    <property type="match status" value="1"/>
</dbReference>
<dbReference type="PANTHER" id="PTHR30562:SF1">
    <property type="entry name" value="UVRABC SYSTEM PROTEIN C"/>
    <property type="match status" value="1"/>
</dbReference>
<protein>
    <submittedName>
        <fullName evidence="9">Excinuclease ABC subunit C</fullName>
    </submittedName>
</protein>
<feature type="domain" description="GIY-YIG" evidence="7">
    <location>
        <begin position="13"/>
        <end position="92"/>
    </location>
</feature>
<dbReference type="NCBIfam" id="TIGR00194">
    <property type="entry name" value="uvrC"/>
    <property type="match status" value="1"/>
</dbReference>
<dbReference type="FunFam" id="3.40.1440.10:FF:000001">
    <property type="entry name" value="UvrABC system protein C"/>
    <property type="match status" value="1"/>
</dbReference>
<dbReference type="PROSITE" id="PS50165">
    <property type="entry name" value="UVRC"/>
    <property type="match status" value="1"/>
</dbReference>
<dbReference type="PROSITE" id="PS50164">
    <property type="entry name" value="GIY_YIG"/>
    <property type="match status" value="1"/>
</dbReference>
<dbReference type="GO" id="GO:0009380">
    <property type="term" value="C:excinuclease repair complex"/>
    <property type="evidence" value="ECO:0007669"/>
    <property type="project" value="InterPro"/>
</dbReference>
<evidence type="ECO:0000256" key="5">
    <source>
        <dbReference type="ARBA" id="ARBA00023204"/>
    </source>
</evidence>
<dbReference type="InterPro" id="IPR001162">
    <property type="entry name" value="UvrC_RNase_H_dom"/>
</dbReference>
<keyword evidence="5" id="KW-0234">DNA repair</keyword>
<dbReference type="Pfam" id="PF22920">
    <property type="entry name" value="UvrC_RNaseH"/>
    <property type="match status" value="1"/>
</dbReference>
<dbReference type="Pfam" id="PF08459">
    <property type="entry name" value="UvrC_RNaseH_dom"/>
    <property type="match status" value="1"/>
</dbReference>
<evidence type="ECO:0000256" key="6">
    <source>
        <dbReference type="ARBA" id="ARBA00023236"/>
    </source>
</evidence>
<dbReference type="InterPro" id="IPR004791">
    <property type="entry name" value="UvrC"/>
</dbReference>
<dbReference type="SUPFAM" id="SSF47781">
    <property type="entry name" value="RuvA domain 2-like"/>
    <property type="match status" value="1"/>
</dbReference>
<dbReference type="GO" id="GO:0009432">
    <property type="term" value="P:SOS response"/>
    <property type="evidence" value="ECO:0007669"/>
    <property type="project" value="UniProtKB-KW"/>
</dbReference>
<organism evidence="9">
    <name type="scientific">hydrothermal vent metagenome</name>
    <dbReference type="NCBI Taxonomy" id="652676"/>
    <lineage>
        <taxon>unclassified sequences</taxon>
        <taxon>metagenomes</taxon>
        <taxon>ecological metagenomes</taxon>
    </lineage>
</organism>
<dbReference type="InterPro" id="IPR047296">
    <property type="entry name" value="GIY-YIG_UvrC_Cho"/>
</dbReference>
<evidence type="ECO:0000256" key="4">
    <source>
        <dbReference type="ARBA" id="ARBA00022881"/>
    </source>
</evidence>
<dbReference type="SUPFAM" id="SSF46600">
    <property type="entry name" value="C-terminal UvrC-binding domain of UvrB"/>
    <property type="match status" value="1"/>
</dbReference>
<dbReference type="Gene3D" id="3.30.420.340">
    <property type="entry name" value="UvrC, RNAse H endonuclease domain"/>
    <property type="match status" value="1"/>
</dbReference>
<feature type="domain" description="UvrC family homology region profile" evidence="8">
    <location>
        <begin position="303"/>
        <end position="474"/>
    </location>
</feature>
<dbReference type="GO" id="GO:0009381">
    <property type="term" value="F:excinuclease ABC activity"/>
    <property type="evidence" value="ECO:0007669"/>
    <property type="project" value="InterPro"/>
</dbReference>
<keyword evidence="4" id="KW-0267">Excision nuclease</keyword>
<dbReference type="GO" id="GO:0006289">
    <property type="term" value="P:nucleotide-excision repair"/>
    <property type="evidence" value="ECO:0007669"/>
    <property type="project" value="InterPro"/>
</dbReference>